<sequence length="267" mass="30807">MPLFKRQLICFCLLSLLFSPSGFGQIYNSVVEAEINLEMNNEFIEVKGSAFNRSEINQSLRYVLSVIRQDPLTKDKVKKDQTGRFVLAANTKINLSESTINSEDPARIIILLLIFDTDDSILGKDRIVLNDDPTRNDPDAIELQTFIDQSDKGFTDATSRDVNSDAEDGVVLRGIVVEETKTKPGSDFYKIFYQSYRENEINSNRIITIKEVFALGRNTKLEVKIEGETVFEFFLRPKEDYLKEMNRYAMRYVFNYLKKQGQVVKRY</sequence>
<dbReference type="Pfam" id="PF10627">
    <property type="entry name" value="CsgE"/>
    <property type="match status" value="1"/>
</dbReference>
<dbReference type="OrthoDB" id="1524955at2"/>
<dbReference type="Gene3D" id="2.60.40.2420">
    <property type="match status" value="1"/>
</dbReference>
<gene>
    <name evidence="5" type="ORF">BXY75_2681</name>
</gene>
<keyword evidence="6" id="KW-1185">Reference proteome</keyword>
<dbReference type="EMBL" id="REFC01000014">
    <property type="protein sequence ID" value="RMA57874.1"/>
    <property type="molecule type" value="Genomic_DNA"/>
</dbReference>
<feature type="chain" id="PRO_5017994434" description="Curli production assembly/transport component CsgE" evidence="4">
    <location>
        <begin position="25"/>
        <end position="267"/>
    </location>
</feature>
<protein>
    <recommendedName>
        <fullName evidence="2">Curli production assembly/transport component CsgE</fullName>
    </recommendedName>
</protein>
<comment type="function">
    <text evidence="1">May be involved in the biogenesis of curli organelles.</text>
</comment>
<evidence type="ECO:0000256" key="1">
    <source>
        <dbReference type="ARBA" id="ARBA00003989"/>
    </source>
</evidence>
<evidence type="ECO:0000256" key="2">
    <source>
        <dbReference type="ARBA" id="ARBA00014024"/>
    </source>
</evidence>
<accession>A0A3L9YBX6</accession>
<dbReference type="AlphaFoldDB" id="A0A3L9YBX6"/>
<name>A0A3L9YBX6_9FLAO</name>
<evidence type="ECO:0000256" key="3">
    <source>
        <dbReference type="ARBA" id="ARBA00022729"/>
    </source>
</evidence>
<evidence type="ECO:0000313" key="6">
    <source>
        <dbReference type="Proteomes" id="UP000271339"/>
    </source>
</evidence>
<reference evidence="5 6" key="1">
    <citation type="submission" date="2018-10" db="EMBL/GenBank/DDBJ databases">
        <title>Genomic Encyclopedia of Archaeal and Bacterial Type Strains, Phase II (KMG-II): from individual species to whole genera.</title>
        <authorList>
            <person name="Goeker M."/>
        </authorList>
    </citation>
    <scope>NUCLEOTIDE SEQUENCE [LARGE SCALE GENOMIC DNA]</scope>
    <source>
        <strain evidence="5 6">DSM 23424</strain>
    </source>
</reference>
<dbReference type="InterPro" id="IPR018900">
    <property type="entry name" value="Curli_CsgE"/>
</dbReference>
<dbReference type="InterPro" id="IPR053722">
    <property type="entry name" value="Curli_assembly_CsgC/AgfC"/>
</dbReference>
<keyword evidence="3 4" id="KW-0732">Signal</keyword>
<evidence type="ECO:0000313" key="5">
    <source>
        <dbReference type="EMBL" id="RMA57874.1"/>
    </source>
</evidence>
<evidence type="ECO:0000256" key="4">
    <source>
        <dbReference type="SAM" id="SignalP"/>
    </source>
</evidence>
<proteinExistence type="predicted"/>
<comment type="caution">
    <text evidence="5">The sequence shown here is derived from an EMBL/GenBank/DDBJ whole genome shotgun (WGS) entry which is preliminary data.</text>
</comment>
<feature type="signal peptide" evidence="4">
    <location>
        <begin position="1"/>
        <end position="24"/>
    </location>
</feature>
<dbReference type="Proteomes" id="UP000271339">
    <property type="component" value="Unassembled WGS sequence"/>
</dbReference>
<organism evidence="5 6">
    <name type="scientific">Ulvibacter antarcticus</name>
    <dbReference type="NCBI Taxonomy" id="442714"/>
    <lineage>
        <taxon>Bacteria</taxon>
        <taxon>Pseudomonadati</taxon>
        <taxon>Bacteroidota</taxon>
        <taxon>Flavobacteriia</taxon>
        <taxon>Flavobacteriales</taxon>
        <taxon>Flavobacteriaceae</taxon>
        <taxon>Ulvibacter</taxon>
    </lineage>
</organism>